<evidence type="ECO:0008006" key="5">
    <source>
        <dbReference type="Google" id="ProtNLM"/>
    </source>
</evidence>
<dbReference type="EMBL" id="JAZDRO010000005">
    <property type="protein sequence ID" value="MEE2567400.1"/>
    <property type="molecule type" value="Genomic_DNA"/>
</dbReference>
<evidence type="ECO:0000313" key="3">
    <source>
        <dbReference type="EMBL" id="MEE2567400.1"/>
    </source>
</evidence>
<evidence type="ECO:0000313" key="4">
    <source>
        <dbReference type="Proteomes" id="UP001310692"/>
    </source>
</evidence>
<organism evidence="3 4">
    <name type="scientific">Hyphobacterium marinum</name>
    <dbReference type="NCBI Taxonomy" id="3116574"/>
    <lineage>
        <taxon>Bacteria</taxon>
        <taxon>Pseudomonadati</taxon>
        <taxon>Pseudomonadota</taxon>
        <taxon>Alphaproteobacteria</taxon>
        <taxon>Maricaulales</taxon>
        <taxon>Maricaulaceae</taxon>
        <taxon>Hyphobacterium</taxon>
    </lineage>
</organism>
<sequence>MKTLILASVGALALSAGAHAQLGDVVGGVRGTVDQSTQIDTRLDSTLNDTADVMVDQRTGMALNADLVSDLSASLPHYAAANANARLRQALEADAAAYGRARATPPRMPRASLRSPAGASMGTSANAHARHEGNYADVRVYSSDGFQVGTVDRVDTRGSGQGRVFVSTRSGGPSKPVASGSAFFDSDANAVVLGMTRSEFSATGSATGQVGG</sequence>
<keyword evidence="4" id="KW-1185">Reference proteome</keyword>
<gene>
    <name evidence="3" type="ORF">V0U35_12000</name>
</gene>
<evidence type="ECO:0000256" key="1">
    <source>
        <dbReference type="SAM" id="MobiDB-lite"/>
    </source>
</evidence>
<feature type="compositionally biased region" description="Low complexity" evidence="1">
    <location>
        <begin position="101"/>
        <end position="111"/>
    </location>
</feature>
<proteinExistence type="predicted"/>
<feature type="region of interest" description="Disordered" evidence="1">
    <location>
        <begin position="101"/>
        <end position="124"/>
    </location>
</feature>
<evidence type="ECO:0000256" key="2">
    <source>
        <dbReference type="SAM" id="SignalP"/>
    </source>
</evidence>
<dbReference type="Proteomes" id="UP001310692">
    <property type="component" value="Unassembled WGS sequence"/>
</dbReference>
<reference evidence="3 4" key="1">
    <citation type="submission" date="2024-01" db="EMBL/GenBank/DDBJ databases">
        <title>Hyphobacterium bacterium isolated from marine sediment.</title>
        <authorList>
            <person name="Zhao S."/>
        </authorList>
    </citation>
    <scope>NUCLEOTIDE SEQUENCE [LARGE SCALE GENOMIC DNA]</scope>
    <source>
        <strain evidence="3 4">Y60-23</strain>
    </source>
</reference>
<comment type="caution">
    <text evidence="3">The sequence shown here is derived from an EMBL/GenBank/DDBJ whole genome shotgun (WGS) entry which is preliminary data.</text>
</comment>
<protein>
    <recommendedName>
        <fullName evidence="5">PRC-barrel domain-containing protein</fullName>
    </recommendedName>
</protein>
<dbReference type="RefSeq" id="WP_330196961.1">
    <property type="nucleotide sequence ID" value="NZ_JAZDRO010000005.1"/>
</dbReference>
<accession>A0ABU7M1V7</accession>
<keyword evidence="2" id="KW-0732">Signal</keyword>
<name>A0ABU7M1V7_9PROT</name>
<feature type="signal peptide" evidence="2">
    <location>
        <begin position="1"/>
        <end position="20"/>
    </location>
</feature>
<feature type="chain" id="PRO_5046945469" description="PRC-barrel domain-containing protein" evidence="2">
    <location>
        <begin position="21"/>
        <end position="212"/>
    </location>
</feature>